<reference evidence="1 2" key="1">
    <citation type="submission" date="2019-03" db="EMBL/GenBank/DDBJ databases">
        <title>Seongchinamella monodicae gen. nov., sp. nov., a novel member of the Gammaproteobacteria isolated from a tidal mudflat of beach.</title>
        <authorList>
            <person name="Yang H.G."/>
            <person name="Kang J.W."/>
            <person name="Lee S.D."/>
        </authorList>
    </citation>
    <scope>NUCLEOTIDE SEQUENCE [LARGE SCALE GENOMIC DNA]</scope>
    <source>
        <strain evidence="1 2">GH4-78</strain>
    </source>
</reference>
<keyword evidence="2" id="KW-1185">Reference proteome</keyword>
<organism evidence="1 2">
    <name type="scientific">Seongchinamella unica</name>
    <dbReference type="NCBI Taxonomy" id="2547392"/>
    <lineage>
        <taxon>Bacteria</taxon>
        <taxon>Pseudomonadati</taxon>
        <taxon>Pseudomonadota</taxon>
        <taxon>Gammaproteobacteria</taxon>
        <taxon>Cellvibrionales</taxon>
        <taxon>Halieaceae</taxon>
        <taxon>Seongchinamella</taxon>
    </lineage>
</organism>
<accession>A0A4R5LNF6</accession>
<gene>
    <name evidence="1" type="ORF">E2F43_15920</name>
</gene>
<comment type="caution">
    <text evidence="1">The sequence shown here is derived from an EMBL/GenBank/DDBJ whole genome shotgun (WGS) entry which is preliminary data.</text>
</comment>
<evidence type="ECO:0000313" key="2">
    <source>
        <dbReference type="Proteomes" id="UP000295554"/>
    </source>
</evidence>
<dbReference type="Proteomes" id="UP000295554">
    <property type="component" value="Unassembled WGS sequence"/>
</dbReference>
<dbReference type="OrthoDB" id="8524743at2"/>
<name>A0A4R5LNF6_9GAMM</name>
<evidence type="ECO:0000313" key="1">
    <source>
        <dbReference type="EMBL" id="TDG11854.1"/>
    </source>
</evidence>
<dbReference type="EMBL" id="SMSE01000004">
    <property type="protein sequence ID" value="TDG11854.1"/>
    <property type="molecule type" value="Genomic_DNA"/>
</dbReference>
<proteinExistence type="predicted"/>
<protein>
    <submittedName>
        <fullName evidence="1">DUF599 family protein</fullName>
    </submittedName>
</protein>
<dbReference type="AlphaFoldDB" id="A0A4R5LNF6"/>
<sequence>MPSPLNPMEWASLALLILISAFYKVTWSLRQCDFAAVVMGSAPQPTEELTPGQVQAFTWRTRGKCVRGLIRHCN</sequence>
<dbReference type="RefSeq" id="WP_133214500.1">
    <property type="nucleotide sequence ID" value="NZ_SMSE01000004.1"/>
</dbReference>